<evidence type="ECO:0000256" key="1">
    <source>
        <dbReference type="SAM" id="MobiDB-lite"/>
    </source>
</evidence>
<feature type="compositionally biased region" description="Low complexity" evidence="1">
    <location>
        <begin position="242"/>
        <end position="265"/>
    </location>
</feature>
<dbReference type="PANTHER" id="PTHR35519">
    <property type="entry name" value="MEMBRANE PROTEINS"/>
    <property type="match status" value="1"/>
</dbReference>
<dbReference type="Pfam" id="PF13430">
    <property type="entry name" value="DUF4112"/>
    <property type="match status" value="1"/>
</dbReference>
<accession>A0AAN6GIV4</accession>
<feature type="compositionally biased region" description="Polar residues" evidence="1">
    <location>
        <begin position="220"/>
        <end position="233"/>
    </location>
</feature>
<dbReference type="Proteomes" id="UP001176521">
    <property type="component" value="Unassembled WGS sequence"/>
</dbReference>
<sequence>MASLATGFVSKKLKGNIQTRAKAYEPQDPYYYVVVVDGKEKRKKREPPPGLTKQQAKLLRKIQRRAHYLDKGFQVGPFRFGWTFFIGLIPGAGDAADAALNWFLVVKPAKNGFDLPKWLVSQMVLNNVISAGVGLVPFAGDIMLAVWRANSRNAKLLEEYLRVVGEAQIAQGLPNLTKGDNHHVPPSAKKGTGSAPSDANAVHPGQSAARVDAQEVLRASSGQLDTSTATQASAAEVEQARTSRWSLRGRGSGSTKAAPAAAAGP</sequence>
<feature type="region of interest" description="Disordered" evidence="1">
    <location>
        <begin position="174"/>
        <end position="265"/>
    </location>
</feature>
<organism evidence="2 3">
    <name type="scientific">Tilletia horrida</name>
    <dbReference type="NCBI Taxonomy" id="155126"/>
    <lineage>
        <taxon>Eukaryota</taxon>
        <taxon>Fungi</taxon>
        <taxon>Dikarya</taxon>
        <taxon>Basidiomycota</taxon>
        <taxon>Ustilaginomycotina</taxon>
        <taxon>Exobasidiomycetes</taxon>
        <taxon>Tilletiales</taxon>
        <taxon>Tilletiaceae</taxon>
        <taxon>Tilletia</taxon>
    </lineage>
</organism>
<protein>
    <submittedName>
        <fullName evidence="2">Uncharacterized protein</fullName>
    </submittedName>
</protein>
<dbReference type="EMBL" id="JAPDMQ010000002">
    <property type="protein sequence ID" value="KAK0541254.1"/>
    <property type="molecule type" value="Genomic_DNA"/>
</dbReference>
<evidence type="ECO:0000313" key="2">
    <source>
        <dbReference type="EMBL" id="KAK0541254.1"/>
    </source>
</evidence>
<keyword evidence="3" id="KW-1185">Reference proteome</keyword>
<dbReference type="PANTHER" id="PTHR35519:SF2">
    <property type="entry name" value="PH DOMAIN PROTEIN"/>
    <property type="match status" value="1"/>
</dbReference>
<reference evidence="2" key="1">
    <citation type="journal article" date="2023" name="PhytoFront">
        <title>Draft Genome Resources of Seven Strains of Tilletia horrida, Causal Agent of Kernel Smut of Rice.</title>
        <authorList>
            <person name="Khanal S."/>
            <person name="Antony Babu S."/>
            <person name="Zhou X.G."/>
        </authorList>
    </citation>
    <scope>NUCLEOTIDE SEQUENCE</scope>
    <source>
        <strain evidence="2">TX3</strain>
    </source>
</reference>
<dbReference type="AlphaFoldDB" id="A0AAN6GIV4"/>
<dbReference type="InterPro" id="IPR025187">
    <property type="entry name" value="DUF4112"/>
</dbReference>
<evidence type="ECO:0000313" key="3">
    <source>
        <dbReference type="Proteomes" id="UP001176521"/>
    </source>
</evidence>
<comment type="caution">
    <text evidence="2">The sequence shown here is derived from an EMBL/GenBank/DDBJ whole genome shotgun (WGS) entry which is preliminary data.</text>
</comment>
<gene>
    <name evidence="2" type="ORF">OC842_000087</name>
</gene>
<name>A0AAN6GIV4_9BASI</name>
<proteinExistence type="predicted"/>